<evidence type="ECO:0000259" key="1">
    <source>
        <dbReference type="Pfam" id="PF14344"/>
    </source>
</evidence>
<dbReference type="Proteomes" id="UP000315400">
    <property type="component" value="Unassembled WGS sequence"/>
</dbReference>
<sequence length="507" mass="52403">MHNCTMTGNRRIIMQWHLKSTTQAICVGLLSLGLAGCFDSDSSSSDPEETATADVRVIHAVADAPDVNASLNDGGQVEGLAFTEATDLLEVPAGDYSVSVDALLPDGGSVDGVIDVDSLTLAENTENSILATGSVSEVNIAPVVVVPPDEPIEDSKARFNVVHAAEGAPEVDIYATTPDNNSLGSTPAITLEFGEQASAQLFSDPDREDVPPRRIRIAAAGADPSDDSNILFDSGALPELPSGEDYVLAAINNTGAEDSPVRLLAVTGDTAEDVAVFRDKDAQPAARAAHFSPDAGTVGVAVGGQTVVQAFDFTQNSGFLRVPDTLRNQDGSATVDVGPGAVDADVPLVDGDFHTGYAVGLAAMGSGDTALDLIAGSDPIRPIATEAQVRVVHAASQVPTQDGKVDVYLGDGANAQPIQELQDVAFKDISPYLSLPVDLASGTEFTFQVLSDGTSPDGTNAAIEVTATFNPGDVFTVVARDDDTSVPSFDATVIDDAQAVEELRNAN</sequence>
<dbReference type="InterPro" id="IPR025510">
    <property type="entry name" value="DUF4397"/>
</dbReference>
<name>A0A540VRF2_9GAMM</name>
<feature type="domain" description="DUF4397" evidence="1">
    <location>
        <begin position="287"/>
        <end position="400"/>
    </location>
</feature>
<dbReference type="AlphaFoldDB" id="A0A540VRF2"/>
<organism evidence="2 3">
    <name type="scientific">Spiribacter salinus</name>
    <dbReference type="NCBI Taxonomy" id="1335746"/>
    <lineage>
        <taxon>Bacteria</taxon>
        <taxon>Pseudomonadati</taxon>
        <taxon>Pseudomonadota</taxon>
        <taxon>Gammaproteobacteria</taxon>
        <taxon>Chromatiales</taxon>
        <taxon>Ectothiorhodospiraceae</taxon>
        <taxon>Spiribacter</taxon>
    </lineage>
</organism>
<proteinExistence type="predicted"/>
<accession>A0A540VRF2</accession>
<evidence type="ECO:0000313" key="3">
    <source>
        <dbReference type="Proteomes" id="UP000315400"/>
    </source>
</evidence>
<protein>
    <submittedName>
        <fullName evidence="2">DUF4397 domain-containing protein</fullName>
    </submittedName>
</protein>
<gene>
    <name evidence="2" type="ORF">FKY71_09105</name>
</gene>
<dbReference type="Pfam" id="PF14344">
    <property type="entry name" value="DUF4397"/>
    <property type="match status" value="2"/>
</dbReference>
<reference evidence="2 3" key="1">
    <citation type="submission" date="2019-06" db="EMBL/GenBank/DDBJ databases">
        <title>Metagenome assembled Genome of Spiribacter salinus SL48-SHIP from the microbial mat of Salt Lake 48 (Novosibirsk region, Russia).</title>
        <authorList>
            <person name="Shipova A."/>
            <person name="Rozanov A.S."/>
            <person name="Bryanskaya A.V."/>
            <person name="Peltek S.E."/>
        </authorList>
    </citation>
    <scope>NUCLEOTIDE SEQUENCE [LARGE SCALE GENOMIC DNA]</scope>
    <source>
        <strain evidence="2">SL48-SHIP-2</strain>
    </source>
</reference>
<comment type="caution">
    <text evidence="2">The sequence shown here is derived from an EMBL/GenBank/DDBJ whole genome shotgun (WGS) entry which is preliminary data.</text>
</comment>
<evidence type="ECO:0000313" key="2">
    <source>
        <dbReference type="EMBL" id="TQE99334.1"/>
    </source>
</evidence>
<dbReference type="EMBL" id="VIFK01000070">
    <property type="protein sequence ID" value="TQE99334.1"/>
    <property type="molecule type" value="Genomic_DNA"/>
</dbReference>
<feature type="domain" description="DUF4397" evidence="1">
    <location>
        <begin position="53"/>
        <end position="174"/>
    </location>
</feature>